<reference evidence="2" key="1">
    <citation type="submission" date="2024-02" db="EMBL/GenBank/DDBJ databases">
        <authorList>
            <consortium name="ELIXIR-Norway"/>
            <consortium name="Elixir Norway"/>
        </authorList>
    </citation>
    <scope>NUCLEOTIDE SEQUENCE</scope>
</reference>
<evidence type="ECO:0000313" key="2">
    <source>
        <dbReference type="EMBL" id="CAK9199929.1"/>
    </source>
</evidence>
<dbReference type="EMBL" id="OZ019904">
    <property type="protein sequence ID" value="CAK9199929.1"/>
    <property type="molecule type" value="Genomic_DNA"/>
</dbReference>
<dbReference type="Proteomes" id="UP001497512">
    <property type="component" value="Chromosome 12"/>
</dbReference>
<organism evidence="2 3">
    <name type="scientific">Sphagnum troendelagicum</name>
    <dbReference type="NCBI Taxonomy" id="128251"/>
    <lineage>
        <taxon>Eukaryota</taxon>
        <taxon>Viridiplantae</taxon>
        <taxon>Streptophyta</taxon>
        <taxon>Embryophyta</taxon>
        <taxon>Bryophyta</taxon>
        <taxon>Sphagnophytina</taxon>
        <taxon>Sphagnopsida</taxon>
        <taxon>Sphagnales</taxon>
        <taxon>Sphagnaceae</taxon>
        <taxon>Sphagnum</taxon>
    </lineage>
</organism>
<accession>A0ABP0TLY4</accession>
<evidence type="ECO:0000313" key="3">
    <source>
        <dbReference type="Proteomes" id="UP001497512"/>
    </source>
</evidence>
<feature type="region of interest" description="Disordered" evidence="1">
    <location>
        <begin position="1"/>
        <end position="68"/>
    </location>
</feature>
<keyword evidence="3" id="KW-1185">Reference proteome</keyword>
<protein>
    <submittedName>
        <fullName evidence="2">Uncharacterized protein</fullName>
    </submittedName>
</protein>
<evidence type="ECO:0000256" key="1">
    <source>
        <dbReference type="SAM" id="MobiDB-lite"/>
    </source>
</evidence>
<sequence>MTIYSTQHVGPSFTDHAGTTDGHRIDTSSSCKPPRNYYTEAALMQQSLNGDPTKGGPWSPPPPRGDTHLLMHESFVDQLMCIHIQAGAAAHEATGPKKVEGGGDDDNKDGDGGGSKWNKRRPEKFAL</sequence>
<name>A0ABP0TLY4_9BRYO</name>
<feature type="region of interest" description="Disordered" evidence="1">
    <location>
        <begin position="88"/>
        <end position="127"/>
    </location>
</feature>
<gene>
    <name evidence="2" type="ORF">CSSPTR1EN2_LOCUS5182</name>
</gene>
<proteinExistence type="predicted"/>
<feature type="compositionally biased region" description="Basic residues" evidence="1">
    <location>
        <begin position="117"/>
        <end position="127"/>
    </location>
</feature>